<evidence type="ECO:0000256" key="2">
    <source>
        <dbReference type="ARBA" id="ARBA00023002"/>
    </source>
</evidence>
<comment type="catalytic activity">
    <reaction evidence="3">
        <text>a (2S)-2-hydroxycarboxylate + O2 = a 2-oxocarboxylate + H2O2</text>
        <dbReference type="Rhea" id="RHEA:16789"/>
        <dbReference type="ChEBI" id="CHEBI:15379"/>
        <dbReference type="ChEBI" id="CHEBI:16240"/>
        <dbReference type="ChEBI" id="CHEBI:35179"/>
        <dbReference type="ChEBI" id="CHEBI:58123"/>
        <dbReference type="EC" id="1.1.3.15"/>
    </reaction>
    <physiologicalReaction direction="left-to-right" evidence="3">
        <dbReference type="Rhea" id="RHEA:16790"/>
    </physiologicalReaction>
</comment>
<evidence type="ECO:0000256" key="4">
    <source>
        <dbReference type="ARBA" id="ARBA00029327"/>
    </source>
</evidence>
<evidence type="ECO:0000256" key="1">
    <source>
        <dbReference type="ARBA" id="ARBA00001917"/>
    </source>
</evidence>
<reference evidence="6 7" key="1">
    <citation type="submission" date="2013-11" db="EMBL/GenBank/DDBJ databases">
        <title>Genome sequencing of Stegodyphus mimosarum.</title>
        <authorList>
            <person name="Bechsgaard J."/>
        </authorList>
    </citation>
    <scope>NUCLEOTIDE SEQUENCE [LARGE SCALE GENOMIC DNA]</scope>
</reference>
<name>A0A087UJK2_STEMI</name>
<dbReference type="Proteomes" id="UP000054359">
    <property type="component" value="Unassembled WGS sequence"/>
</dbReference>
<dbReference type="Gene3D" id="3.20.20.70">
    <property type="entry name" value="Aldolase class I"/>
    <property type="match status" value="1"/>
</dbReference>
<gene>
    <name evidence="6" type="ORF">X975_22863</name>
</gene>
<dbReference type="PROSITE" id="PS51349">
    <property type="entry name" value="FMN_HYDROXY_ACID_DH_2"/>
    <property type="match status" value="1"/>
</dbReference>
<evidence type="ECO:0000313" key="6">
    <source>
        <dbReference type="EMBL" id="KFM77541.1"/>
    </source>
</evidence>
<dbReference type="InterPro" id="IPR008259">
    <property type="entry name" value="FMN_hydac_DH_AS"/>
</dbReference>
<protein>
    <submittedName>
        <fullName evidence="6">Hydroxyacid oxidase 1</fullName>
    </submittedName>
</protein>
<dbReference type="OMA" id="SATIFWM"/>
<dbReference type="InterPro" id="IPR000262">
    <property type="entry name" value="FMN-dep_DH"/>
</dbReference>
<dbReference type="PANTHER" id="PTHR10578">
    <property type="entry name" value="S -2-HYDROXY-ACID OXIDASE-RELATED"/>
    <property type="match status" value="1"/>
</dbReference>
<comment type="cofactor">
    <cofactor evidence="1">
        <name>FMN</name>
        <dbReference type="ChEBI" id="CHEBI:58210"/>
    </cofactor>
</comment>
<evidence type="ECO:0000256" key="3">
    <source>
        <dbReference type="ARBA" id="ARBA00029325"/>
    </source>
</evidence>
<sequence length="264" mass="28817">MKNLHKCIFDPLTLDDLDRCGPALLQPEARNYFTGVSGRGITYKENKKAYRRIKIVPKVMKGISNTELKTNVLKRPVDFPIGLSSVGLQKLAHPSGELATAAGVSDLRTVMIVSSYSSTLIEDMAPIIRSSATIFWMQLYMFENHEITRDIIARAERAGFKAFVLTVDTPVHPTLTCNAGKRVHDLGVSLANLPDGKEPALDSSLFPYYITSVTRQTKLPVIAKGIYTVQDAREAAYAGASAILVSNHGGRQVDGTPAAVSRNN</sequence>
<dbReference type="PANTHER" id="PTHR10578:SF146">
    <property type="entry name" value="OXIDASE, PUTATIVE-RELATED"/>
    <property type="match status" value="1"/>
</dbReference>
<dbReference type="Pfam" id="PF01070">
    <property type="entry name" value="FMN_dh"/>
    <property type="match status" value="1"/>
</dbReference>
<dbReference type="GO" id="GO:0003973">
    <property type="term" value="F:(S)-2-hydroxy-acid oxidase activity"/>
    <property type="evidence" value="ECO:0007669"/>
    <property type="project" value="UniProtKB-EC"/>
</dbReference>
<keyword evidence="2" id="KW-0560">Oxidoreductase</keyword>
<feature type="domain" description="FMN hydroxy acid dehydrogenase" evidence="5">
    <location>
        <begin position="6"/>
        <end position="264"/>
    </location>
</feature>
<dbReference type="InterPro" id="IPR013785">
    <property type="entry name" value="Aldolase_TIM"/>
</dbReference>
<dbReference type="InterPro" id="IPR037396">
    <property type="entry name" value="FMN_HAD"/>
</dbReference>
<dbReference type="OrthoDB" id="6417434at2759"/>
<evidence type="ECO:0000313" key="7">
    <source>
        <dbReference type="Proteomes" id="UP000054359"/>
    </source>
</evidence>
<proteinExistence type="predicted"/>
<feature type="non-terminal residue" evidence="6">
    <location>
        <position position="264"/>
    </location>
</feature>
<organism evidence="6 7">
    <name type="scientific">Stegodyphus mimosarum</name>
    <name type="common">African social velvet spider</name>
    <dbReference type="NCBI Taxonomy" id="407821"/>
    <lineage>
        <taxon>Eukaryota</taxon>
        <taxon>Metazoa</taxon>
        <taxon>Ecdysozoa</taxon>
        <taxon>Arthropoda</taxon>
        <taxon>Chelicerata</taxon>
        <taxon>Arachnida</taxon>
        <taxon>Araneae</taxon>
        <taxon>Araneomorphae</taxon>
        <taxon>Entelegynae</taxon>
        <taxon>Eresoidea</taxon>
        <taxon>Eresidae</taxon>
        <taxon>Stegodyphus</taxon>
    </lineage>
</organism>
<dbReference type="AlphaFoldDB" id="A0A087UJK2"/>
<accession>A0A087UJK2</accession>
<evidence type="ECO:0000259" key="5">
    <source>
        <dbReference type="PROSITE" id="PS51349"/>
    </source>
</evidence>
<dbReference type="STRING" id="407821.A0A087UJK2"/>
<dbReference type="PROSITE" id="PS00557">
    <property type="entry name" value="FMN_HYDROXY_ACID_DH_1"/>
    <property type="match status" value="1"/>
</dbReference>
<dbReference type="EMBL" id="KK120110">
    <property type="protein sequence ID" value="KFM77541.1"/>
    <property type="molecule type" value="Genomic_DNA"/>
</dbReference>
<dbReference type="GO" id="GO:0005777">
    <property type="term" value="C:peroxisome"/>
    <property type="evidence" value="ECO:0007669"/>
    <property type="project" value="UniProtKB-ARBA"/>
</dbReference>
<dbReference type="SUPFAM" id="SSF51395">
    <property type="entry name" value="FMN-linked oxidoreductases"/>
    <property type="match status" value="1"/>
</dbReference>
<comment type="catalytic activity">
    <reaction evidence="4">
        <text>2-hydroxyoctanoate + O2 = 2-oxooctanoate + H2O2</text>
        <dbReference type="Rhea" id="RHEA:67940"/>
        <dbReference type="ChEBI" id="CHEBI:15379"/>
        <dbReference type="ChEBI" id="CHEBI:16240"/>
        <dbReference type="ChEBI" id="CHEBI:133514"/>
        <dbReference type="ChEBI" id="CHEBI:176689"/>
    </reaction>
    <physiologicalReaction direction="left-to-right" evidence="4">
        <dbReference type="Rhea" id="RHEA:67941"/>
    </physiologicalReaction>
</comment>
<keyword evidence="7" id="KW-1185">Reference proteome</keyword>